<evidence type="ECO:0000259" key="5">
    <source>
        <dbReference type="Pfam" id="PF02797"/>
    </source>
</evidence>
<keyword evidence="7" id="KW-1185">Reference proteome</keyword>
<dbReference type="GO" id="GO:0030639">
    <property type="term" value="P:polyketide biosynthetic process"/>
    <property type="evidence" value="ECO:0007669"/>
    <property type="project" value="TreeGrafter"/>
</dbReference>
<dbReference type="InterPro" id="IPR001099">
    <property type="entry name" value="Chalcone/stilbene_synt_N"/>
</dbReference>
<feature type="active site" description="Acyl-thioester intermediate" evidence="2">
    <location>
        <position position="165"/>
    </location>
</feature>
<dbReference type="InterPro" id="IPR012328">
    <property type="entry name" value="Chalcone/stilbene_synt_C"/>
</dbReference>
<protein>
    <recommendedName>
        <fullName evidence="8">Chalcone synthase</fullName>
    </recommendedName>
</protein>
<dbReference type="Gene3D" id="3.40.47.10">
    <property type="match status" value="2"/>
</dbReference>
<evidence type="ECO:0000256" key="3">
    <source>
        <dbReference type="RuleBase" id="RU003633"/>
    </source>
</evidence>
<proteinExistence type="inferred from homology"/>
<dbReference type="SUPFAM" id="SSF53901">
    <property type="entry name" value="Thiolase-like"/>
    <property type="match status" value="2"/>
</dbReference>
<name>A0AAV8T9S9_9ROSI</name>
<dbReference type="Proteomes" id="UP001159364">
    <property type="component" value="Linkage Group LG06"/>
</dbReference>
<evidence type="ECO:0000313" key="6">
    <source>
        <dbReference type="EMBL" id="KAJ8762960.1"/>
    </source>
</evidence>
<dbReference type="Pfam" id="PF02797">
    <property type="entry name" value="Chal_sti_synt_C"/>
    <property type="match status" value="1"/>
</dbReference>
<keyword evidence="3" id="KW-0808">Transferase</keyword>
<dbReference type="CDD" id="cd00831">
    <property type="entry name" value="CHS_like"/>
    <property type="match status" value="1"/>
</dbReference>
<dbReference type="EMBL" id="JAIWQS010000006">
    <property type="protein sequence ID" value="KAJ8762960.1"/>
    <property type="molecule type" value="Genomic_DNA"/>
</dbReference>
<dbReference type="FunFam" id="3.40.47.10:FF:000025">
    <property type="entry name" value="Chalcone synthase 2"/>
    <property type="match status" value="1"/>
</dbReference>
<keyword evidence="3" id="KW-0012">Acyltransferase</keyword>
<dbReference type="GO" id="GO:0016747">
    <property type="term" value="F:acyltransferase activity, transferring groups other than amino-acyl groups"/>
    <property type="evidence" value="ECO:0007669"/>
    <property type="project" value="InterPro"/>
</dbReference>
<dbReference type="InterPro" id="IPR016039">
    <property type="entry name" value="Thiolase-like"/>
</dbReference>
<dbReference type="FunFam" id="3.40.47.10:FF:000014">
    <property type="entry name" value="Chalcone synthase 1"/>
    <property type="match status" value="1"/>
</dbReference>
<gene>
    <name evidence="6" type="ORF">K2173_023089</name>
</gene>
<evidence type="ECO:0008006" key="8">
    <source>
        <dbReference type="Google" id="ProtNLM"/>
    </source>
</evidence>
<dbReference type="AlphaFoldDB" id="A0AAV8T9S9"/>
<organism evidence="6 7">
    <name type="scientific">Erythroxylum novogranatense</name>
    <dbReference type="NCBI Taxonomy" id="1862640"/>
    <lineage>
        <taxon>Eukaryota</taxon>
        <taxon>Viridiplantae</taxon>
        <taxon>Streptophyta</taxon>
        <taxon>Embryophyta</taxon>
        <taxon>Tracheophyta</taxon>
        <taxon>Spermatophyta</taxon>
        <taxon>Magnoliopsida</taxon>
        <taxon>eudicotyledons</taxon>
        <taxon>Gunneridae</taxon>
        <taxon>Pentapetalae</taxon>
        <taxon>rosids</taxon>
        <taxon>fabids</taxon>
        <taxon>Malpighiales</taxon>
        <taxon>Erythroxylaceae</taxon>
        <taxon>Erythroxylum</taxon>
    </lineage>
</organism>
<evidence type="ECO:0000313" key="7">
    <source>
        <dbReference type="Proteomes" id="UP001159364"/>
    </source>
</evidence>
<dbReference type="Pfam" id="PF00195">
    <property type="entry name" value="Chal_sti_synt_N"/>
    <property type="match status" value="1"/>
</dbReference>
<dbReference type="PANTHER" id="PTHR11877">
    <property type="entry name" value="HYDROXYMETHYLGLUTARYL-COA SYNTHASE"/>
    <property type="match status" value="1"/>
</dbReference>
<dbReference type="InterPro" id="IPR011141">
    <property type="entry name" value="Polyketide_synthase_type-III"/>
</dbReference>
<sequence>MSQVEKSQEDYNPCPGLAKILAIGTANPPNYMSQTDYPDFYFRVTKTEYLTELKEKFKHMCEKSTIRKRHFHLTEEILNENPSLCSSDGASLNARQDILVEEIPKLGMEAALKAIEEWGQPKSKITHLIFASASGVDMPGADLHLTRLLGLNQSMKRVMIYQQGCFISAVMLRIAKDIAENNAGSRVLVVSSEMDLVTLFRGPSAASFASLAFQSTNGEGAAALIVGADHISVVERPLFHIVSESQTTIPDSHEGITGQLRETGLMPHISRDVPLLVSENLEKCLVEAFTSQGISTDKWNSLFWIVQPSLPIIHKTESIFGLKQEKLSVTRHVLTEYGNMGTASVFFIMDEMRRRSSDEKKKTTGEGMEWGVVVGYGAGLTIETVILRSASISS</sequence>
<comment type="similarity">
    <text evidence="1 3">Belongs to the thiolase-like superfamily. Chalcone/stilbene synthases family.</text>
</comment>
<dbReference type="PANTHER" id="PTHR11877:SF56">
    <property type="entry name" value="CHALCONE SYNTHASE"/>
    <property type="match status" value="1"/>
</dbReference>
<feature type="domain" description="Chalcone/stilbene synthase N-terminal" evidence="4">
    <location>
        <begin position="15"/>
        <end position="229"/>
    </location>
</feature>
<accession>A0AAV8T9S9</accession>
<evidence type="ECO:0000259" key="4">
    <source>
        <dbReference type="Pfam" id="PF00195"/>
    </source>
</evidence>
<evidence type="ECO:0000256" key="1">
    <source>
        <dbReference type="ARBA" id="ARBA00005531"/>
    </source>
</evidence>
<reference evidence="6 7" key="1">
    <citation type="submission" date="2021-09" db="EMBL/GenBank/DDBJ databases">
        <title>Genomic insights and catalytic innovation underlie evolution of tropane alkaloids biosynthesis.</title>
        <authorList>
            <person name="Wang Y.-J."/>
            <person name="Tian T."/>
            <person name="Huang J.-P."/>
            <person name="Huang S.-X."/>
        </authorList>
    </citation>
    <scope>NUCLEOTIDE SEQUENCE [LARGE SCALE GENOMIC DNA]</scope>
    <source>
        <strain evidence="6">KIB-2018</strain>
        <tissue evidence="6">Leaf</tissue>
    </source>
</reference>
<feature type="domain" description="Chalcone/stilbene synthase C-terminal" evidence="5">
    <location>
        <begin position="241"/>
        <end position="389"/>
    </location>
</feature>
<comment type="caution">
    <text evidence="6">The sequence shown here is derived from an EMBL/GenBank/DDBJ whole genome shotgun (WGS) entry which is preliminary data.</text>
</comment>
<dbReference type="PIRSF" id="PIRSF000451">
    <property type="entry name" value="PKS_III"/>
    <property type="match status" value="1"/>
</dbReference>
<evidence type="ECO:0000256" key="2">
    <source>
        <dbReference type="PIRSR" id="PIRSR000451-1"/>
    </source>
</evidence>